<dbReference type="PROSITE" id="PS00943">
    <property type="entry name" value="UBIA"/>
    <property type="match status" value="1"/>
</dbReference>
<feature type="transmembrane region" description="Helical" evidence="9">
    <location>
        <begin position="161"/>
        <end position="184"/>
    </location>
</feature>
<dbReference type="GO" id="GO:0005886">
    <property type="term" value="C:plasma membrane"/>
    <property type="evidence" value="ECO:0007669"/>
    <property type="project" value="UniProtKB-SubCell"/>
</dbReference>
<dbReference type="InterPro" id="IPR044878">
    <property type="entry name" value="UbiA_sf"/>
</dbReference>
<dbReference type="EC" id="2.5.1.141" evidence="9"/>
<protein>
    <recommendedName>
        <fullName evidence="9">Protoheme IX farnesyltransferase</fullName>
        <ecNumber evidence="9">2.5.1.141</ecNumber>
    </recommendedName>
    <alternativeName>
        <fullName evidence="9">Heme B farnesyltransferase</fullName>
    </alternativeName>
    <alternativeName>
        <fullName evidence="9">Heme O synthase</fullName>
    </alternativeName>
</protein>
<feature type="transmembrane region" description="Helical" evidence="9">
    <location>
        <begin position="205"/>
        <end position="227"/>
    </location>
</feature>
<keyword evidence="6 9" id="KW-0350">Heme biosynthesis</keyword>
<dbReference type="AlphaFoldDB" id="A0A7V3E745"/>
<reference evidence="10" key="1">
    <citation type="journal article" date="2020" name="mSystems">
        <title>Genome- and Community-Level Interaction Insights into Carbon Utilization and Element Cycling Functions of Hydrothermarchaeota in Hydrothermal Sediment.</title>
        <authorList>
            <person name="Zhou Z."/>
            <person name="Liu Y."/>
            <person name="Xu W."/>
            <person name="Pan J."/>
            <person name="Luo Z.H."/>
            <person name="Li M."/>
        </authorList>
    </citation>
    <scope>NUCLEOTIDE SEQUENCE [LARGE SCALE GENOMIC DNA]</scope>
    <source>
        <strain evidence="10">SpSt-479</strain>
    </source>
</reference>
<keyword evidence="4 9" id="KW-0812">Transmembrane</keyword>
<dbReference type="PANTHER" id="PTHR43448">
    <property type="entry name" value="PROTOHEME IX FARNESYLTRANSFERASE, MITOCHONDRIAL"/>
    <property type="match status" value="1"/>
</dbReference>
<feature type="transmembrane region" description="Helical" evidence="9">
    <location>
        <begin position="262"/>
        <end position="282"/>
    </location>
</feature>
<feature type="transmembrane region" description="Helical" evidence="9">
    <location>
        <begin position="134"/>
        <end position="155"/>
    </location>
</feature>
<dbReference type="GO" id="GO:0008495">
    <property type="term" value="F:protoheme IX farnesyltransferase activity"/>
    <property type="evidence" value="ECO:0007669"/>
    <property type="project" value="UniProtKB-UniRule"/>
</dbReference>
<dbReference type="GO" id="GO:0048034">
    <property type="term" value="P:heme O biosynthetic process"/>
    <property type="evidence" value="ECO:0007669"/>
    <property type="project" value="UniProtKB-UniRule"/>
</dbReference>
<evidence type="ECO:0000256" key="4">
    <source>
        <dbReference type="ARBA" id="ARBA00022692"/>
    </source>
</evidence>
<feature type="transmembrane region" description="Helical" evidence="9">
    <location>
        <begin position="37"/>
        <end position="60"/>
    </location>
</feature>
<gene>
    <name evidence="9" type="primary">ctaB</name>
    <name evidence="10" type="ORF">ENS31_08095</name>
</gene>
<evidence type="ECO:0000313" key="10">
    <source>
        <dbReference type="EMBL" id="HFI91471.1"/>
    </source>
</evidence>
<evidence type="ECO:0000256" key="6">
    <source>
        <dbReference type="ARBA" id="ARBA00023133"/>
    </source>
</evidence>
<accession>A0A7V3E745</accession>
<comment type="similarity">
    <text evidence="9">Belongs to the UbiA prenyltransferase family. Protoheme IX farnesyltransferase subfamily.</text>
</comment>
<comment type="catalytic activity">
    <reaction evidence="8 9">
        <text>heme b + (2E,6E)-farnesyl diphosphate + H2O = Fe(II)-heme o + diphosphate</text>
        <dbReference type="Rhea" id="RHEA:28070"/>
        <dbReference type="ChEBI" id="CHEBI:15377"/>
        <dbReference type="ChEBI" id="CHEBI:33019"/>
        <dbReference type="ChEBI" id="CHEBI:60344"/>
        <dbReference type="ChEBI" id="CHEBI:60530"/>
        <dbReference type="ChEBI" id="CHEBI:175763"/>
        <dbReference type="EC" id="2.5.1.141"/>
    </reaction>
</comment>
<comment type="pathway">
    <text evidence="9">Porphyrin-containing compound metabolism; heme O biosynthesis; heme O from protoheme: step 1/1.</text>
</comment>
<keyword evidence="3 9" id="KW-0808">Transferase</keyword>
<comment type="caution">
    <text evidence="10">The sequence shown here is derived from an EMBL/GenBank/DDBJ whole genome shotgun (WGS) entry which is preliminary data.</text>
</comment>
<dbReference type="UniPathway" id="UPA00834">
    <property type="reaction ID" value="UER00712"/>
</dbReference>
<sequence length="287" mass="32081">MKEKIKILSELTKIRITFFVMITTGFGYIAATDIFNLNLLLVLAGVLSLACGSAVLNHYQERFTDALMERTKNRPIPSGKITPVKALEISILLILIGVALLFIGGNLLSVFFGILNLIWYNGIYTPLKRKSSLAIIPGSLVGAFPPVIGWVAAGGDLLNPQILMIAFFFFIWQIPHFWLLLLVLDKDYKNAGMPTLTNLFSKNQLARITFMWIMATAISSLLLPMVALVETEIIKYLIVFSVILLSINSLKLLKYSEENSSVLFAFRNINFFVLFVVSIISIDKLIL</sequence>
<keyword evidence="7 9" id="KW-0472">Membrane</keyword>
<evidence type="ECO:0000256" key="3">
    <source>
        <dbReference type="ARBA" id="ARBA00022679"/>
    </source>
</evidence>
<feature type="transmembrane region" description="Helical" evidence="9">
    <location>
        <begin position="109"/>
        <end position="127"/>
    </location>
</feature>
<evidence type="ECO:0000256" key="5">
    <source>
        <dbReference type="ARBA" id="ARBA00022989"/>
    </source>
</evidence>
<feature type="transmembrane region" description="Helical" evidence="9">
    <location>
        <begin position="233"/>
        <end position="250"/>
    </location>
</feature>
<dbReference type="HAMAP" id="MF_00154">
    <property type="entry name" value="CyoE_CtaB"/>
    <property type="match status" value="1"/>
</dbReference>
<dbReference type="InterPro" id="IPR006369">
    <property type="entry name" value="Protohaem_IX_farnesylTrfase"/>
</dbReference>
<evidence type="ECO:0000256" key="1">
    <source>
        <dbReference type="ARBA" id="ARBA00004141"/>
    </source>
</evidence>
<evidence type="ECO:0000256" key="9">
    <source>
        <dbReference type="HAMAP-Rule" id="MF_00154"/>
    </source>
</evidence>
<dbReference type="CDD" id="cd13957">
    <property type="entry name" value="PT_UbiA_Cox10"/>
    <property type="match status" value="1"/>
</dbReference>
<evidence type="ECO:0000256" key="7">
    <source>
        <dbReference type="ARBA" id="ARBA00023136"/>
    </source>
</evidence>
<dbReference type="Gene3D" id="1.10.357.140">
    <property type="entry name" value="UbiA prenyltransferase"/>
    <property type="match status" value="1"/>
</dbReference>
<name>A0A7V3E745_9BACT</name>
<comment type="function">
    <text evidence="9">Converts heme B (protoheme IX) to heme O by substitution of the vinyl group on carbon 2 of heme B porphyrin ring with a hydroxyethyl farnesyl side group.</text>
</comment>
<organism evidence="10">
    <name type="scientific">Ignavibacterium album</name>
    <dbReference type="NCBI Taxonomy" id="591197"/>
    <lineage>
        <taxon>Bacteria</taxon>
        <taxon>Pseudomonadati</taxon>
        <taxon>Ignavibacteriota</taxon>
        <taxon>Ignavibacteria</taxon>
        <taxon>Ignavibacteriales</taxon>
        <taxon>Ignavibacteriaceae</taxon>
        <taxon>Ignavibacterium</taxon>
    </lineage>
</organism>
<proteinExistence type="inferred from homology"/>
<dbReference type="GO" id="GO:0006784">
    <property type="term" value="P:heme A biosynthetic process"/>
    <property type="evidence" value="ECO:0007669"/>
    <property type="project" value="TreeGrafter"/>
</dbReference>
<evidence type="ECO:0000256" key="8">
    <source>
        <dbReference type="ARBA" id="ARBA00047690"/>
    </source>
</evidence>
<dbReference type="Pfam" id="PF01040">
    <property type="entry name" value="UbiA"/>
    <property type="match status" value="1"/>
</dbReference>
<dbReference type="InterPro" id="IPR000537">
    <property type="entry name" value="UbiA_prenyltransferase"/>
</dbReference>
<keyword evidence="5 9" id="KW-1133">Transmembrane helix</keyword>
<comment type="miscellaneous">
    <text evidence="9">Carbon 2 of the heme B porphyrin ring is defined according to the Fischer nomenclature.</text>
</comment>
<comment type="subcellular location">
    <subcellularLocation>
        <location evidence="9">Cell membrane</location>
        <topology evidence="9">Multi-pass membrane protein</topology>
    </subcellularLocation>
    <subcellularLocation>
        <location evidence="1">Membrane</location>
        <topology evidence="1">Multi-pass membrane protein</topology>
    </subcellularLocation>
</comment>
<evidence type="ECO:0000256" key="2">
    <source>
        <dbReference type="ARBA" id="ARBA00022475"/>
    </source>
</evidence>
<dbReference type="PANTHER" id="PTHR43448:SF2">
    <property type="entry name" value="PROTOHEME IX FARNESYLTRANSFERASE, MITOCHONDRIAL"/>
    <property type="match status" value="1"/>
</dbReference>
<dbReference type="InterPro" id="IPR030470">
    <property type="entry name" value="UbiA_prenylTrfase_CS"/>
</dbReference>
<keyword evidence="2 9" id="KW-1003">Cell membrane</keyword>
<dbReference type="EMBL" id="DSUJ01000008">
    <property type="protein sequence ID" value="HFI91471.1"/>
    <property type="molecule type" value="Genomic_DNA"/>
</dbReference>